<evidence type="ECO:0000313" key="7">
    <source>
        <dbReference type="Proteomes" id="UP001597053"/>
    </source>
</evidence>
<dbReference type="SUPFAM" id="SSF46785">
    <property type="entry name" value="Winged helix' DNA-binding domain"/>
    <property type="match status" value="1"/>
</dbReference>
<dbReference type="Pfam" id="PF00891">
    <property type="entry name" value="Methyltransf_2"/>
    <property type="match status" value="1"/>
</dbReference>
<name>A0ABW2ZUW9_9ACTN</name>
<proteinExistence type="predicted"/>
<keyword evidence="1 6" id="KW-0489">Methyltransferase</keyword>
<dbReference type="CDD" id="cd02440">
    <property type="entry name" value="AdoMet_MTases"/>
    <property type="match status" value="1"/>
</dbReference>
<keyword evidence="2" id="KW-0808">Transferase</keyword>
<dbReference type="Proteomes" id="UP001597053">
    <property type="component" value="Unassembled WGS sequence"/>
</dbReference>
<evidence type="ECO:0000256" key="2">
    <source>
        <dbReference type="ARBA" id="ARBA00022679"/>
    </source>
</evidence>
<accession>A0ABW2ZUW9</accession>
<evidence type="ECO:0000259" key="4">
    <source>
        <dbReference type="Pfam" id="PF00891"/>
    </source>
</evidence>
<dbReference type="InterPro" id="IPR001077">
    <property type="entry name" value="COMT_C"/>
</dbReference>
<dbReference type="InterPro" id="IPR036390">
    <property type="entry name" value="WH_DNA-bd_sf"/>
</dbReference>
<keyword evidence="3" id="KW-0949">S-adenosyl-L-methionine</keyword>
<comment type="caution">
    <text evidence="6">The sequence shown here is derived from an EMBL/GenBank/DDBJ whole genome shotgun (WGS) entry which is preliminary data.</text>
</comment>
<dbReference type="Gene3D" id="3.40.50.150">
    <property type="entry name" value="Vaccinia Virus protein VP39"/>
    <property type="match status" value="1"/>
</dbReference>
<dbReference type="InterPro" id="IPR029063">
    <property type="entry name" value="SAM-dependent_MTases_sf"/>
</dbReference>
<feature type="domain" description="O-methyltransferase dimerisation" evidence="5">
    <location>
        <begin position="15"/>
        <end position="89"/>
    </location>
</feature>
<dbReference type="InterPro" id="IPR012967">
    <property type="entry name" value="COMT_dimerisation"/>
</dbReference>
<dbReference type="PANTHER" id="PTHR43712:SF2">
    <property type="entry name" value="O-METHYLTRANSFERASE CICE"/>
    <property type="match status" value="1"/>
</dbReference>
<organism evidence="6 7">
    <name type="scientific">Micromonospora azadirachtae</name>
    <dbReference type="NCBI Taxonomy" id="1970735"/>
    <lineage>
        <taxon>Bacteria</taxon>
        <taxon>Bacillati</taxon>
        <taxon>Actinomycetota</taxon>
        <taxon>Actinomycetes</taxon>
        <taxon>Micromonosporales</taxon>
        <taxon>Micromonosporaceae</taxon>
        <taxon>Micromonospora</taxon>
    </lineage>
</organism>
<dbReference type="SUPFAM" id="SSF53335">
    <property type="entry name" value="S-adenosyl-L-methionine-dependent methyltransferases"/>
    <property type="match status" value="1"/>
</dbReference>
<dbReference type="InterPro" id="IPR036388">
    <property type="entry name" value="WH-like_DNA-bd_sf"/>
</dbReference>
<reference evidence="7" key="1">
    <citation type="journal article" date="2019" name="Int. J. Syst. Evol. Microbiol.">
        <title>The Global Catalogue of Microorganisms (GCM) 10K type strain sequencing project: providing services to taxonomists for standard genome sequencing and annotation.</title>
        <authorList>
            <consortium name="The Broad Institute Genomics Platform"/>
            <consortium name="The Broad Institute Genome Sequencing Center for Infectious Disease"/>
            <person name="Wu L."/>
            <person name="Ma J."/>
        </authorList>
    </citation>
    <scope>NUCLEOTIDE SEQUENCE [LARGE SCALE GENOMIC DNA]</scope>
    <source>
        <strain evidence="7">JCM 32148</strain>
    </source>
</reference>
<sequence>MTDNETQLPPSIRMLQLLNGFEVSQALFVIAELGVATELLNGPRAVHDLASAVGADADTLGRLIRLLAQDGVFRTSGDTIEITDLGRTLADGPADSLRNVARYFRQTHYAPFGRLIDTARTGDPAAAIFYGKPFFDWVNESPELAELQNNAMAGFTQNARGDLLDVFDLPPGRTVADVGGADGTLLAELLTRYPERSGILFDLPSMVSAGRATMQAAGLDQRVEIVAGDFFDSVPAADVYVLSAVLHDWNNASAGRILNNIATAAPAGARLVVIDIVVPEGDAPHPTKVIDITMLGMLGGRQRSETEWRRLLADAGFTLQRVVAGSGSYFALEAVIA</sequence>
<keyword evidence="7" id="KW-1185">Reference proteome</keyword>
<dbReference type="GO" id="GO:0032259">
    <property type="term" value="P:methylation"/>
    <property type="evidence" value="ECO:0007669"/>
    <property type="project" value="UniProtKB-KW"/>
</dbReference>
<evidence type="ECO:0000313" key="6">
    <source>
        <dbReference type="EMBL" id="MFD0782426.1"/>
    </source>
</evidence>
<dbReference type="PROSITE" id="PS51683">
    <property type="entry name" value="SAM_OMT_II"/>
    <property type="match status" value="1"/>
</dbReference>
<feature type="domain" description="O-methyltransferase C-terminal" evidence="4">
    <location>
        <begin position="129"/>
        <end position="317"/>
    </location>
</feature>
<dbReference type="GO" id="GO:0008168">
    <property type="term" value="F:methyltransferase activity"/>
    <property type="evidence" value="ECO:0007669"/>
    <property type="project" value="UniProtKB-KW"/>
</dbReference>
<dbReference type="EMBL" id="JBHTHM010000005">
    <property type="protein sequence ID" value="MFD0782426.1"/>
    <property type="molecule type" value="Genomic_DNA"/>
</dbReference>
<dbReference type="PIRSF" id="PIRSF005739">
    <property type="entry name" value="O-mtase"/>
    <property type="match status" value="1"/>
</dbReference>
<evidence type="ECO:0000259" key="5">
    <source>
        <dbReference type="Pfam" id="PF08100"/>
    </source>
</evidence>
<evidence type="ECO:0000256" key="3">
    <source>
        <dbReference type="ARBA" id="ARBA00022691"/>
    </source>
</evidence>
<evidence type="ECO:0000256" key="1">
    <source>
        <dbReference type="ARBA" id="ARBA00022603"/>
    </source>
</evidence>
<dbReference type="Gene3D" id="1.10.10.10">
    <property type="entry name" value="Winged helix-like DNA-binding domain superfamily/Winged helix DNA-binding domain"/>
    <property type="match status" value="1"/>
</dbReference>
<gene>
    <name evidence="6" type="ORF">ACFQZ8_00585</name>
</gene>
<dbReference type="InterPro" id="IPR016461">
    <property type="entry name" value="COMT-like"/>
</dbReference>
<dbReference type="PANTHER" id="PTHR43712">
    <property type="entry name" value="PUTATIVE (AFU_ORTHOLOGUE AFUA_4G14580)-RELATED"/>
    <property type="match status" value="1"/>
</dbReference>
<dbReference type="Pfam" id="PF08100">
    <property type="entry name" value="Dimerisation"/>
    <property type="match status" value="1"/>
</dbReference>
<protein>
    <submittedName>
        <fullName evidence="6">Methyltransferase</fullName>
    </submittedName>
</protein>